<keyword evidence="8" id="KW-0804">Transcription</keyword>
<protein>
    <recommendedName>
        <fullName evidence="9">DNA primase</fullName>
        <ecNumber evidence="9">2.7.7.-</ecNumber>
    </recommendedName>
</protein>
<keyword evidence="11" id="KW-1185">Reference proteome</keyword>
<dbReference type="STRING" id="10195.A0A3M7PWD2"/>
<dbReference type="GO" id="GO:0003899">
    <property type="term" value="F:DNA-directed RNA polymerase activity"/>
    <property type="evidence" value="ECO:0007669"/>
    <property type="project" value="InterPro"/>
</dbReference>
<evidence type="ECO:0000256" key="2">
    <source>
        <dbReference type="ARBA" id="ARBA00022478"/>
    </source>
</evidence>
<keyword evidence="6 9" id="KW-0235">DNA replication</keyword>
<keyword evidence="5 10" id="KW-0548">Nucleotidyltransferase</keyword>
<evidence type="ECO:0000313" key="10">
    <source>
        <dbReference type="EMBL" id="RNA03041.1"/>
    </source>
</evidence>
<gene>
    <name evidence="10" type="ORF">BpHYR1_050854</name>
</gene>
<evidence type="ECO:0000256" key="5">
    <source>
        <dbReference type="ARBA" id="ARBA00022695"/>
    </source>
</evidence>
<dbReference type="CDD" id="cd04860">
    <property type="entry name" value="AE_Prim_S"/>
    <property type="match status" value="1"/>
</dbReference>
<dbReference type="Gene3D" id="3.90.920.10">
    <property type="entry name" value="DNA primase, PRIM domain"/>
    <property type="match status" value="2"/>
</dbReference>
<dbReference type="AlphaFoldDB" id="A0A3M7PWD2"/>
<evidence type="ECO:0000256" key="9">
    <source>
        <dbReference type="RuleBase" id="RU003514"/>
    </source>
</evidence>
<evidence type="ECO:0000256" key="6">
    <source>
        <dbReference type="ARBA" id="ARBA00022705"/>
    </source>
</evidence>
<keyword evidence="2 9" id="KW-0240">DNA-directed RNA polymerase</keyword>
<evidence type="ECO:0000256" key="7">
    <source>
        <dbReference type="ARBA" id="ARBA00022723"/>
    </source>
</evidence>
<name>A0A3M7PWD2_BRAPC</name>
<dbReference type="SUPFAM" id="SSF56747">
    <property type="entry name" value="Prim-pol domain"/>
    <property type="match status" value="1"/>
</dbReference>
<reference evidence="10 11" key="1">
    <citation type="journal article" date="2018" name="Sci. Rep.">
        <title>Genomic signatures of local adaptation to the degree of environmental predictability in rotifers.</title>
        <authorList>
            <person name="Franch-Gras L."/>
            <person name="Hahn C."/>
            <person name="Garcia-Roger E.M."/>
            <person name="Carmona M.J."/>
            <person name="Serra M."/>
            <person name="Gomez A."/>
        </authorList>
    </citation>
    <scope>NUCLEOTIDE SEQUENCE [LARGE SCALE GENOMIC DNA]</scope>
    <source>
        <strain evidence="10">HYR1</strain>
    </source>
</reference>
<sequence length="390" mass="46019">MPENTIDDNTLANLLPIYYKRLFPIYNMCKWLGYSEIQKENFHRREFSFTLKDDIYLRYQTFSDYNEFEKELLRKCPYKIDIGGIYNQIPKDSKNWTQGVLTVEERELVFDIDITDYDDVRYCCSGSGICNKCWPLMHFAIKILDKALEDDFGFEHRLWIYSGRRGIHCWIADETARKLTSQARYAIAEYLTVVKGGENVAKKVNLGYNLHPSLRRASKIISKGFEDYTYEFGDKMRAGKTSSERWKLFQSHLQKFTSKKVKLSQNLTEEIMFQYCYPRLDIEVTKGLNHLLKSPFCVHPKTGRVCVPIEPEKSEFFDPLNVPVIDELCAQLERSDMINIDKKIKDYKKTDMKAYMEVFEKFILKLESTWKGINLKQSGIKLIKLINFFF</sequence>
<dbReference type="EMBL" id="REGN01008666">
    <property type="protein sequence ID" value="RNA03041.1"/>
    <property type="molecule type" value="Genomic_DNA"/>
</dbReference>
<dbReference type="InterPro" id="IPR014052">
    <property type="entry name" value="DNA_primase_ssu_euk/arc"/>
</dbReference>
<dbReference type="EC" id="2.7.7.-" evidence="9"/>
<evidence type="ECO:0000313" key="11">
    <source>
        <dbReference type="Proteomes" id="UP000276133"/>
    </source>
</evidence>
<comment type="caution">
    <text evidence="10">The sequence shown here is derived from an EMBL/GenBank/DDBJ whole genome shotgun (WGS) entry which is preliminary data.</text>
</comment>
<dbReference type="GO" id="GO:0006269">
    <property type="term" value="P:DNA replication, synthesis of primer"/>
    <property type="evidence" value="ECO:0007669"/>
    <property type="project" value="UniProtKB-KW"/>
</dbReference>
<evidence type="ECO:0000256" key="8">
    <source>
        <dbReference type="ARBA" id="ARBA00023163"/>
    </source>
</evidence>
<dbReference type="InterPro" id="IPR002755">
    <property type="entry name" value="DNA_primase_S"/>
</dbReference>
<dbReference type="Proteomes" id="UP000276133">
    <property type="component" value="Unassembled WGS sequence"/>
</dbReference>
<keyword evidence="7" id="KW-0479">Metal-binding</keyword>
<keyword evidence="3 9" id="KW-0639">Primosome</keyword>
<dbReference type="GO" id="GO:0046872">
    <property type="term" value="F:metal ion binding"/>
    <property type="evidence" value="ECO:0007669"/>
    <property type="project" value="UniProtKB-KW"/>
</dbReference>
<dbReference type="GO" id="GO:0005658">
    <property type="term" value="C:alpha DNA polymerase:primase complex"/>
    <property type="evidence" value="ECO:0007669"/>
    <property type="project" value="UniProtKB-ARBA"/>
</dbReference>
<comment type="similarity">
    <text evidence="1 9">Belongs to the eukaryotic-type primase small subunit family.</text>
</comment>
<dbReference type="Pfam" id="PF01896">
    <property type="entry name" value="DNA_primase_S"/>
    <property type="match status" value="1"/>
</dbReference>
<keyword evidence="4 9" id="KW-0808">Transferase</keyword>
<evidence type="ECO:0000256" key="3">
    <source>
        <dbReference type="ARBA" id="ARBA00022515"/>
    </source>
</evidence>
<dbReference type="NCBIfam" id="TIGR00335">
    <property type="entry name" value="primase_sml"/>
    <property type="match status" value="1"/>
</dbReference>
<accession>A0A3M7PWD2</accession>
<evidence type="ECO:0000256" key="4">
    <source>
        <dbReference type="ARBA" id="ARBA00022679"/>
    </source>
</evidence>
<organism evidence="10 11">
    <name type="scientific">Brachionus plicatilis</name>
    <name type="common">Marine rotifer</name>
    <name type="synonym">Brachionus muelleri</name>
    <dbReference type="NCBI Taxonomy" id="10195"/>
    <lineage>
        <taxon>Eukaryota</taxon>
        <taxon>Metazoa</taxon>
        <taxon>Spiralia</taxon>
        <taxon>Gnathifera</taxon>
        <taxon>Rotifera</taxon>
        <taxon>Eurotatoria</taxon>
        <taxon>Monogononta</taxon>
        <taxon>Pseudotrocha</taxon>
        <taxon>Ploima</taxon>
        <taxon>Brachionidae</taxon>
        <taxon>Brachionus</taxon>
    </lineage>
</organism>
<dbReference type="OrthoDB" id="19606at2759"/>
<proteinExistence type="inferred from homology"/>
<dbReference type="PANTHER" id="PTHR10536">
    <property type="entry name" value="DNA PRIMASE SMALL SUBUNIT"/>
    <property type="match status" value="1"/>
</dbReference>
<evidence type="ECO:0000256" key="1">
    <source>
        <dbReference type="ARBA" id="ARBA00009762"/>
    </source>
</evidence>